<name>A0A6I6L6Z1_9SPHN</name>
<protein>
    <submittedName>
        <fullName evidence="2">DUF481 domain-containing protein</fullName>
    </submittedName>
</protein>
<gene>
    <name evidence="2" type="ORF">EUU25_15095</name>
</gene>
<proteinExistence type="predicted"/>
<feature type="chain" id="PRO_5026047763" evidence="1">
    <location>
        <begin position="24"/>
        <end position="320"/>
    </location>
</feature>
<feature type="signal peptide" evidence="1">
    <location>
        <begin position="1"/>
        <end position="23"/>
    </location>
</feature>
<dbReference type="Pfam" id="PF04338">
    <property type="entry name" value="DUF481"/>
    <property type="match status" value="1"/>
</dbReference>
<evidence type="ECO:0000313" key="3">
    <source>
        <dbReference type="Proteomes" id="UP000428803"/>
    </source>
</evidence>
<evidence type="ECO:0000313" key="2">
    <source>
        <dbReference type="EMBL" id="QGY81825.1"/>
    </source>
</evidence>
<keyword evidence="3" id="KW-1185">Reference proteome</keyword>
<dbReference type="EMBL" id="CP035733">
    <property type="protein sequence ID" value="QGY81825.1"/>
    <property type="molecule type" value="Genomic_DNA"/>
</dbReference>
<reference evidence="3" key="1">
    <citation type="submission" date="2019-01" db="EMBL/GenBank/DDBJ databases">
        <title>Sphingorhabdus lacus sp.nov., isolated from an oligotrophic freshwater lake.</title>
        <authorList>
            <person name="Park M."/>
        </authorList>
    </citation>
    <scope>NUCLEOTIDE SEQUENCE [LARGE SCALE GENOMIC DNA]</scope>
    <source>
        <strain evidence="3">IMCC1753</strain>
    </source>
</reference>
<sequence length="320" mass="34560">MRSRYGTFLVLLAGLACAAPAFAELPQPVRQMMEAAAREGNATELAAVVKFARLTYPAESVEIDNLLLALESNRAQQVAAAAPVTPAPPPAIAVAAAAAPAPTPAPPPVKWSGRGDLGGFHTSGNTDSFGITVGAVIKRTGAAWSHQIRLRGDYQESEGRTSREYLNAAYQSDWTISEQHYALGILEYERDVLAGLDHRATSSLGLGWRIVREADVAISLEAGPAFRHDWTRAGVERSTLAGRGALTSSWQMNDKVKLSHNMELVAEENSNTIRAVTGLQAKLTGRISSQISYDLRYQDRPLLGKEETDTVTRIGLTYDF</sequence>
<organism evidence="2 3">
    <name type="scientific">Sphingorhabdus lacus</name>
    <dbReference type="NCBI Taxonomy" id="392610"/>
    <lineage>
        <taxon>Bacteria</taxon>
        <taxon>Pseudomonadati</taxon>
        <taxon>Pseudomonadota</taxon>
        <taxon>Alphaproteobacteria</taxon>
        <taxon>Sphingomonadales</taxon>
        <taxon>Sphingomonadaceae</taxon>
        <taxon>Sphingorhabdus</taxon>
    </lineage>
</organism>
<keyword evidence="1" id="KW-0732">Signal</keyword>
<dbReference type="AlphaFoldDB" id="A0A6I6L6Z1"/>
<dbReference type="Proteomes" id="UP000428803">
    <property type="component" value="Chromosome"/>
</dbReference>
<dbReference type="OrthoDB" id="7341471at2"/>
<evidence type="ECO:0000256" key="1">
    <source>
        <dbReference type="SAM" id="SignalP"/>
    </source>
</evidence>
<accession>A0A6I6L6Z1</accession>
<dbReference type="KEGG" id="slaa:EUU25_15095"/>
<dbReference type="RefSeq" id="WP_158902382.1">
    <property type="nucleotide sequence ID" value="NZ_CP035733.1"/>
</dbReference>
<dbReference type="PROSITE" id="PS51257">
    <property type="entry name" value="PROKAR_LIPOPROTEIN"/>
    <property type="match status" value="1"/>
</dbReference>
<dbReference type="InterPro" id="IPR007433">
    <property type="entry name" value="DUF481"/>
</dbReference>